<dbReference type="InterPro" id="IPR050358">
    <property type="entry name" value="RSE1/DDB1/CFT1"/>
</dbReference>
<proteinExistence type="predicted"/>
<evidence type="ECO:0000313" key="2">
    <source>
        <dbReference type="EMBL" id="RKP23263.1"/>
    </source>
</evidence>
<reference evidence="3" key="1">
    <citation type="journal article" date="2018" name="Nat. Microbiol.">
        <title>Leveraging single-cell genomics to expand the fungal tree of life.</title>
        <authorList>
            <person name="Ahrendt S.R."/>
            <person name="Quandt C.A."/>
            <person name="Ciobanu D."/>
            <person name="Clum A."/>
            <person name="Salamov A."/>
            <person name="Andreopoulos B."/>
            <person name="Cheng J.F."/>
            <person name="Woyke T."/>
            <person name="Pelin A."/>
            <person name="Henrissat B."/>
            <person name="Reynolds N.K."/>
            <person name="Benny G.L."/>
            <person name="Smith M.E."/>
            <person name="James T.Y."/>
            <person name="Grigoriev I.V."/>
        </authorList>
    </citation>
    <scope>NUCLEOTIDE SEQUENCE [LARGE SCALE GENOMIC DNA]</scope>
    <source>
        <strain evidence="3">Benny S71-1</strain>
    </source>
</reference>
<dbReference type="Gene3D" id="2.130.10.10">
    <property type="entry name" value="YVTN repeat-like/Quinoprotein amine dehydrogenase"/>
    <property type="match status" value="1"/>
</dbReference>
<dbReference type="InterPro" id="IPR036322">
    <property type="entry name" value="WD40_repeat_dom_sf"/>
</dbReference>
<name>A0A4P9YTF0_9FUNG</name>
<protein>
    <recommendedName>
        <fullName evidence="1">RSE1/DDB1/CPSF1 C-terminal domain-containing protein</fullName>
    </recommendedName>
</protein>
<organism evidence="2 3">
    <name type="scientific">Syncephalis pseudoplumigaleata</name>
    <dbReference type="NCBI Taxonomy" id="1712513"/>
    <lineage>
        <taxon>Eukaryota</taxon>
        <taxon>Fungi</taxon>
        <taxon>Fungi incertae sedis</taxon>
        <taxon>Zoopagomycota</taxon>
        <taxon>Zoopagomycotina</taxon>
        <taxon>Zoopagomycetes</taxon>
        <taxon>Zoopagales</taxon>
        <taxon>Piptocephalidaceae</taxon>
        <taxon>Syncephalis</taxon>
    </lineage>
</organism>
<dbReference type="AlphaFoldDB" id="A0A4P9YTF0"/>
<dbReference type="GO" id="GO:0003676">
    <property type="term" value="F:nucleic acid binding"/>
    <property type="evidence" value="ECO:0007669"/>
    <property type="project" value="InterPro"/>
</dbReference>
<evidence type="ECO:0000259" key="1">
    <source>
        <dbReference type="Pfam" id="PF03178"/>
    </source>
</evidence>
<dbReference type="SUPFAM" id="SSF50978">
    <property type="entry name" value="WD40 repeat-like"/>
    <property type="match status" value="1"/>
</dbReference>
<accession>A0A4P9YTF0</accession>
<dbReference type="Proteomes" id="UP000278143">
    <property type="component" value="Unassembled WGS sequence"/>
</dbReference>
<sequence>MVSICQSAEGDIVDQEVLDLPPELFSHLRAPSGQWASCIRLLSPFEGETLQRIDLTQNEAAFSVSTIVFHNQPDVTYLAVGTGVDVTVIPRQCRKGFIHLYKFSEDGTSLEFVHKTEVNDIPQVMIPFHNRLLVGVGSALRIYDMGKRKLLRKSEAKGFPRAIVSLHTQGNRIVVGDLQESVHFVTYLPMENRLIIFADDTTTRYTTATAIIDYDTVVGGDKFGNLFVNRLPSDVSDQVEDDPTGNRLVYERGYLHGSSHKLKNLTNYHVGDTVTAIEKATLVAGGRDIVLYTTLGGAVGILVPFVSRDDVEFFQTMELHMRNEAPPLCGRDHLAYRSSYIPVKNVIDGDLCEYFNALPLAKKQAIADELDRTPSEITKKLEDIRTLVAF</sequence>
<evidence type="ECO:0000313" key="3">
    <source>
        <dbReference type="Proteomes" id="UP000278143"/>
    </source>
</evidence>
<dbReference type="EMBL" id="KZ991155">
    <property type="protein sequence ID" value="RKP23263.1"/>
    <property type="molecule type" value="Genomic_DNA"/>
</dbReference>
<dbReference type="InterPro" id="IPR004871">
    <property type="entry name" value="RSE1/DDB1/CPSF1_C"/>
</dbReference>
<dbReference type="Pfam" id="PF03178">
    <property type="entry name" value="CPSF_A"/>
    <property type="match status" value="1"/>
</dbReference>
<keyword evidence="3" id="KW-1185">Reference proteome</keyword>
<dbReference type="OrthoDB" id="436637at2759"/>
<gene>
    <name evidence="2" type="ORF">SYNPS1DRAFT_24724</name>
</gene>
<dbReference type="InterPro" id="IPR015943">
    <property type="entry name" value="WD40/YVTN_repeat-like_dom_sf"/>
</dbReference>
<dbReference type="PANTHER" id="PTHR10644">
    <property type="entry name" value="DNA REPAIR/RNA PROCESSING CPSF FAMILY"/>
    <property type="match status" value="1"/>
</dbReference>
<dbReference type="GO" id="GO:0005634">
    <property type="term" value="C:nucleus"/>
    <property type="evidence" value="ECO:0007669"/>
    <property type="project" value="InterPro"/>
</dbReference>
<feature type="domain" description="RSE1/DDB1/CPSF1 C-terminal" evidence="1">
    <location>
        <begin position="36"/>
        <end position="355"/>
    </location>
</feature>